<dbReference type="AlphaFoldDB" id="A0A0D1WV38"/>
<dbReference type="GeneID" id="27322262"/>
<proteinExistence type="predicted"/>
<sequence length="63" mass="7351">MQRSSYRSTVLSNENFSRDMHRAVEASPKPKYSNLDRRFNSEHQPPPPPPSPVAWNRNKSDRV</sequence>
<dbReference type="Proteomes" id="UP000054302">
    <property type="component" value="Unassembled WGS sequence"/>
</dbReference>
<evidence type="ECO:0000313" key="2">
    <source>
        <dbReference type="EMBL" id="KIV93180.1"/>
    </source>
</evidence>
<name>A0A0D1WV38_EXOME</name>
<evidence type="ECO:0000256" key="1">
    <source>
        <dbReference type="SAM" id="MobiDB-lite"/>
    </source>
</evidence>
<dbReference type="RefSeq" id="XP_016224754.1">
    <property type="nucleotide sequence ID" value="XM_016368966.1"/>
</dbReference>
<dbReference type="EMBL" id="KN847522">
    <property type="protein sequence ID" value="KIV93180.1"/>
    <property type="molecule type" value="Genomic_DNA"/>
</dbReference>
<feature type="compositionally biased region" description="Polar residues" evidence="1">
    <location>
        <begin position="1"/>
        <end position="15"/>
    </location>
</feature>
<accession>A0A0D1WV38</accession>
<gene>
    <name evidence="2" type="ORF">PV10_04417</name>
</gene>
<dbReference type="OrthoDB" id="4156482at2759"/>
<protein>
    <submittedName>
        <fullName evidence="2">Uncharacterized protein</fullName>
    </submittedName>
</protein>
<reference evidence="2 3" key="1">
    <citation type="submission" date="2015-01" db="EMBL/GenBank/DDBJ databases">
        <title>The Genome Sequence of Exophiala mesophila CBS40295.</title>
        <authorList>
            <consortium name="The Broad Institute Genomics Platform"/>
            <person name="Cuomo C."/>
            <person name="de Hoog S."/>
            <person name="Gorbushina A."/>
            <person name="Stielow B."/>
            <person name="Teixiera M."/>
            <person name="Abouelleil A."/>
            <person name="Chapman S.B."/>
            <person name="Priest M."/>
            <person name="Young S.K."/>
            <person name="Wortman J."/>
            <person name="Nusbaum C."/>
            <person name="Birren B."/>
        </authorList>
    </citation>
    <scope>NUCLEOTIDE SEQUENCE [LARGE SCALE GENOMIC DNA]</scope>
    <source>
        <strain evidence="2 3">CBS 40295</strain>
    </source>
</reference>
<keyword evidence="3" id="KW-1185">Reference proteome</keyword>
<organism evidence="2 3">
    <name type="scientific">Exophiala mesophila</name>
    <name type="common">Black yeast-like fungus</name>
    <dbReference type="NCBI Taxonomy" id="212818"/>
    <lineage>
        <taxon>Eukaryota</taxon>
        <taxon>Fungi</taxon>
        <taxon>Dikarya</taxon>
        <taxon>Ascomycota</taxon>
        <taxon>Pezizomycotina</taxon>
        <taxon>Eurotiomycetes</taxon>
        <taxon>Chaetothyriomycetidae</taxon>
        <taxon>Chaetothyriales</taxon>
        <taxon>Herpotrichiellaceae</taxon>
        <taxon>Exophiala</taxon>
    </lineage>
</organism>
<dbReference type="HOGENOM" id="CLU_2885589_0_0_1"/>
<dbReference type="VEuPathDB" id="FungiDB:PV10_04417"/>
<evidence type="ECO:0000313" key="3">
    <source>
        <dbReference type="Proteomes" id="UP000054302"/>
    </source>
</evidence>
<feature type="region of interest" description="Disordered" evidence="1">
    <location>
        <begin position="1"/>
        <end position="63"/>
    </location>
</feature>